<reference evidence="2 3" key="1">
    <citation type="journal article" date="2010" name="ISME J.">
        <title>Fine-scale evolution: genomic, phenotypic and ecological differentiation in two coexisting Salinibacter ruber strains.</title>
        <authorList>
            <person name="Pena A."/>
            <person name="Teeling H."/>
            <person name="Huerta-Cepas J."/>
            <person name="Santos F."/>
            <person name="Yarza P."/>
            <person name="Brito-Echeverria J."/>
            <person name="Lucio M."/>
            <person name="Schmitt-Kopplin P."/>
            <person name="Meseguer I."/>
            <person name="Schenowitz C."/>
            <person name="Dossat C."/>
            <person name="Barbe V."/>
            <person name="Dopazo J."/>
            <person name="Rossello-Mora R."/>
            <person name="Schuler M."/>
            <person name="Glockner F.O."/>
            <person name="Amann R."/>
            <person name="Gabaldon T."/>
            <person name="Anton J."/>
        </authorList>
    </citation>
    <scope>NUCLEOTIDE SEQUENCE [LARGE SCALE GENOMIC DNA]</scope>
    <source>
        <strain evidence="2 3">M8</strain>
    </source>
</reference>
<dbReference type="Gene3D" id="3.50.50.60">
    <property type="entry name" value="FAD/NAD(P)-binding domain"/>
    <property type="match status" value="1"/>
</dbReference>
<evidence type="ECO:0000313" key="3">
    <source>
        <dbReference type="Proteomes" id="UP000000933"/>
    </source>
</evidence>
<accession>D5H716</accession>
<dbReference type="HOGENOM" id="CLU_039679_0_0_10"/>
<dbReference type="SUPFAM" id="SSF51905">
    <property type="entry name" value="FAD/NAD(P)-binding domain"/>
    <property type="match status" value="1"/>
</dbReference>
<dbReference type="InterPro" id="IPR002937">
    <property type="entry name" value="Amino_oxidase"/>
</dbReference>
<dbReference type="GO" id="GO:0016491">
    <property type="term" value="F:oxidoreductase activity"/>
    <property type="evidence" value="ECO:0007669"/>
    <property type="project" value="InterPro"/>
</dbReference>
<dbReference type="Pfam" id="PF01593">
    <property type="entry name" value="Amino_oxidase"/>
    <property type="match status" value="1"/>
</dbReference>
<evidence type="ECO:0000313" key="2">
    <source>
        <dbReference type="EMBL" id="CBH23821.1"/>
    </source>
</evidence>
<gene>
    <name evidence="2" type="ordered locus">SRM_00900</name>
</gene>
<reference evidence="3" key="2">
    <citation type="submission" date="2010-04" db="EMBL/GenBank/DDBJ databases">
        <title>Genome sequence of Salinibacter ruber M8.</title>
        <authorList>
            <consortium name="Genoscope"/>
        </authorList>
    </citation>
    <scope>NUCLEOTIDE SEQUENCE [LARGE SCALE GENOMIC DNA]</scope>
    <source>
        <strain evidence="3">M8</strain>
    </source>
</reference>
<feature type="domain" description="Amine oxidase" evidence="1">
    <location>
        <begin position="45"/>
        <end position="443"/>
    </location>
</feature>
<protein>
    <submittedName>
        <fullName evidence="2">Oxidoreductase, FAD-binding</fullName>
    </submittedName>
</protein>
<dbReference type="AlphaFoldDB" id="D5H716"/>
<dbReference type="EMBL" id="FP565814">
    <property type="protein sequence ID" value="CBH23821.1"/>
    <property type="molecule type" value="Genomic_DNA"/>
</dbReference>
<evidence type="ECO:0000259" key="1">
    <source>
        <dbReference type="Pfam" id="PF01593"/>
    </source>
</evidence>
<dbReference type="KEGG" id="srm:SRM_00900"/>
<dbReference type="PATRIC" id="fig|761659.10.peg.1000"/>
<sequence>MDRRVCSGFRSNGRAGGTLLILRIFPTHPCSLMATPDVLVIGAGLAGLNCARHLHERGLTVQVVEATDRVGGRVRTDTVDGFRLDRGFQVLLTAYPETQRELDYDALDLHPFHDGALVRYNGRFQRVADPRRHPWDAPRTVLARIGTLADKLRVLRLRQALADRSIPAIMKQEERPTIEVLRERWGFSSVMIDRFFRPFLGGIFFDRALQASSRMFEFVFKMFAEGRTVLPAGGIDRIPAQMRRDLPDEAVRLNTRVEAIDEQTVTLATGNALEAPHVVVATEAPAANRLVGDVSPAEGRSTICLYYDAPRSPLDDPFLVLNGEGVGPINNLAVPSDVAPGYAPDDRALVSVMVVGTPAEDEAALQRSVRAQLIDWFGLEAGGWTHLQTQQLPYALPEQAPPFLSPHERPVRRRRGLYVCGDHRRTASLNGALAAGRAAADAVWADHTD</sequence>
<dbReference type="Proteomes" id="UP000000933">
    <property type="component" value="Chromosome"/>
</dbReference>
<proteinExistence type="predicted"/>
<dbReference type="PANTHER" id="PTHR42841">
    <property type="entry name" value="AMINE OXIDASE"/>
    <property type="match status" value="1"/>
</dbReference>
<dbReference type="InterPro" id="IPR036188">
    <property type="entry name" value="FAD/NAD-bd_sf"/>
</dbReference>
<name>D5H716_SALRM</name>
<organism evidence="2 3">
    <name type="scientific">Salinibacter ruber (strain M8)</name>
    <dbReference type="NCBI Taxonomy" id="761659"/>
    <lineage>
        <taxon>Bacteria</taxon>
        <taxon>Pseudomonadati</taxon>
        <taxon>Rhodothermota</taxon>
        <taxon>Rhodothermia</taxon>
        <taxon>Rhodothermales</taxon>
        <taxon>Salinibacteraceae</taxon>
        <taxon>Salinibacter</taxon>
    </lineage>
</organism>